<evidence type="ECO:0000313" key="2">
    <source>
        <dbReference type="Proteomes" id="UP000298416"/>
    </source>
</evidence>
<dbReference type="InterPro" id="IPR036388">
    <property type="entry name" value="WH-like_DNA-bd_sf"/>
</dbReference>
<dbReference type="EMBL" id="PNBA02000004">
    <property type="protein sequence ID" value="KAG6428477.1"/>
    <property type="molecule type" value="Genomic_DNA"/>
</dbReference>
<dbReference type="InterPro" id="IPR036390">
    <property type="entry name" value="WH_DNA-bd_sf"/>
</dbReference>
<keyword evidence="2" id="KW-1185">Reference proteome</keyword>
<evidence type="ECO:0008006" key="3">
    <source>
        <dbReference type="Google" id="ProtNLM"/>
    </source>
</evidence>
<dbReference type="Gene3D" id="1.10.10.10">
    <property type="entry name" value="Winged helix-like DNA-binding domain superfamily/Winged helix DNA-binding domain"/>
    <property type="match status" value="2"/>
</dbReference>
<reference evidence="1" key="2">
    <citation type="submission" date="2020-08" db="EMBL/GenBank/DDBJ databases">
        <title>Plant Genome Project.</title>
        <authorList>
            <person name="Zhang R.-G."/>
        </authorList>
    </citation>
    <scope>NUCLEOTIDE SEQUENCE</scope>
    <source>
        <strain evidence="1">Huo1</strain>
        <tissue evidence="1">Leaf</tissue>
    </source>
</reference>
<sequence>MSTTEEEMRTIAIQYASGAVVPMVVKAAIELDLFQLDRLLRLLTAHSILSCSLREGGDERCYALSEKLLYKE</sequence>
<dbReference type="SUPFAM" id="SSF46785">
    <property type="entry name" value="Winged helix' DNA-binding domain"/>
    <property type="match status" value="1"/>
</dbReference>
<proteinExistence type="predicted"/>
<evidence type="ECO:0000313" key="1">
    <source>
        <dbReference type="EMBL" id="KAG6428477.1"/>
    </source>
</evidence>
<gene>
    <name evidence="1" type="ORF">SASPL_112729</name>
</gene>
<dbReference type="AlphaFoldDB" id="A0A8X9A3J7"/>
<organism evidence="1">
    <name type="scientific">Salvia splendens</name>
    <name type="common">Scarlet sage</name>
    <dbReference type="NCBI Taxonomy" id="180675"/>
    <lineage>
        <taxon>Eukaryota</taxon>
        <taxon>Viridiplantae</taxon>
        <taxon>Streptophyta</taxon>
        <taxon>Embryophyta</taxon>
        <taxon>Tracheophyta</taxon>
        <taxon>Spermatophyta</taxon>
        <taxon>Magnoliopsida</taxon>
        <taxon>eudicotyledons</taxon>
        <taxon>Gunneridae</taxon>
        <taxon>Pentapetalae</taxon>
        <taxon>asterids</taxon>
        <taxon>lamiids</taxon>
        <taxon>Lamiales</taxon>
        <taxon>Lamiaceae</taxon>
        <taxon>Nepetoideae</taxon>
        <taxon>Mentheae</taxon>
        <taxon>Salviinae</taxon>
        <taxon>Salvia</taxon>
        <taxon>Salvia subgen. Calosphace</taxon>
        <taxon>core Calosphace</taxon>
    </lineage>
</organism>
<name>A0A8X9A3J7_SALSN</name>
<comment type="caution">
    <text evidence="1">The sequence shown here is derived from an EMBL/GenBank/DDBJ whole genome shotgun (WGS) entry which is preliminary data.</text>
</comment>
<accession>A0A8X9A3J7</accession>
<dbReference type="Proteomes" id="UP000298416">
    <property type="component" value="Unassembled WGS sequence"/>
</dbReference>
<protein>
    <recommendedName>
        <fullName evidence="3">Plant methyltransferase dimerisation domain-containing protein</fullName>
    </recommendedName>
</protein>
<reference evidence="1" key="1">
    <citation type="submission" date="2018-01" db="EMBL/GenBank/DDBJ databases">
        <authorList>
            <person name="Mao J.F."/>
        </authorList>
    </citation>
    <scope>NUCLEOTIDE SEQUENCE</scope>
    <source>
        <strain evidence="1">Huo1</strain>
        <tissue evidence="1">Leaf</tissue>
    </source>
</reference>